<feature type="compositionally biased region" description="Polar residues" evidence="1">
    <location>
        <begin position="59"/>
        <end position="69"/>
    </location>
</feature>
<feature type="compositionally biased region" description="Polar residues" evidence="1">
    <location>
        <begin position="34"/>
        <end position="45"/>
    </location>
</feature>
<evidence type="ECO:0000256" key="1">
    <source>
        <dbReference type="SAM" id="MobiDB-lite"/>
    </source>
</evidence>
<organism evidence="2">
    <name type="scientific">Arion vulgaris</name>
    <dbReference type="NCBI Taxonomy" id="1028688"/>
    <lineage>
        <taxon>Eukaryota</taxon>
        <taxon>Metazoa</taxon>
        <taxon>Spiralia</taxon>
        <taxon>Lophotrochozoa</taxon>
        <taxon>Mollusca</taxon>
        <taxon>Gastropoda</taxon>
        <taxon>Heterobranchia</taxon>
        <taxon>Euthyneura</taxon>
        <taxon>Panpulmonata</taxon>
        <taxon>Eupulmonata</taxon>
        <taxon>Stylommatophora</taxon>
        <taxon>Helicina</taxon>
        <taxon>Arionoidea</taxon>
        <taxon>Arionidae</taxon>
        <taxon>Arion</taxon>
    </lineage>
</organism>
<accession>A0A0B6Z529</accession>
<feature type="region of interest" description="Disordered" evidence="1">
    <location>
        <begin position="34"/>
        <end position="103"/>
    </location>
</feature>
<dbReference type="EMBL" id="HACG01016106">
    <property type="protein sequence ID" value="CEK62971.1"/>
    <property type="molecule type" value="Transcribed_RNA"/>
</dbReference>
<name>A0A0B6Z529_9EUPU</name>
<proteinExistence type="predicted"/>
<gene>
    <name evidence="2" type="primary">ORF46692</name>
</gene>
<reference evidence="2" key="1">
    <citation type="submission" date="2014-12" db="EMBL/GenBank/DDBJ databases">
        <title>Insight into the proteome of Arion vulgaris.</title>
        <authorList>
            <person name="Aradska J."/>
            <person name="Bulat T."/>
            <person name="Smidak R."/>
            <person name="Sarate P."/>
            <person name="Gangsoo J."/>
            <person name="Sialana F."/>
            <person name="Bilban M."/>
            <person name="Lubec G."/>
        </authorList>
    </citation>
    <scope>NUCLEOTIDE SEQUENCE</scope>
    <source>
        <tissue evidence="2">Skin</tissue>
    </source>
</reference>
<feature type="non-terminal residue" evidence="2">
    <location>
        <position position="1"/>
    </location>
</feature>
<sequence length="103" mass="11389">NNKLMCRTSRVFYKPGTNHQHSTANTASEALLSSQTSLNGISTSQMDDDDDDEEVETCEQVNMNSSDVSCQGMDSEDFKSNSTLASKSKTDRESYTNFPTPFT</sequence>
<evidence type="ECO:0000313" key="2">
    <source>
        <dbReference type="EMBL" id="CEK62971.1"/>
    </source>
</evidence>
<dbReference type="AlphaFoldDB" id="A0A0B6Z529"/>
<feature type="compositionally biased region" description="Acidic residues" evidence="1">
    <location>
        <begin position="46"/>
        <end position="57"/>
    </location>
</feature>
<protein>
    <submittedName>
        <fullName evidence="2">Uncharacterized protein</fullName>
    </submittedName>
</protein>